<dbReference type="AlphaFoldDB" id="A0A6G6A3D4"/>
<geneLocation type="mitochondrion" evidence="2"/>
<proteinExistence type="predicted"/>
<keyword evidence="2" id="KW-0496">Mitochondrion</keyword>
<dbReference type="EMBL" id="MN977364">
    <property type="protein sequence ID" value="QID02747.1"/>
    <property type="molecule type" value="Genomic_DNA"/>
</dbReference>
<accession>A0A6G6A3D4</accession>
<reference evidence="2" key="1">
    <citation type="submission" date="2020-01" db="EMBL/GenBank/DDBJ databases">
        <authorList>
            <person name="Fang M.L."/>
            <person name="Zhang Y."/>
        </authorList>
    </citation>
    <scope>NUCLEOTIDE SEQUENCE</scope>
    <source>
        <strain evidence="1">YMF1.02765</strain>
        <strain evidence="2">YMF1.02775</strain>
        <strain evidence="3">YMF1.03037</strain>
    </source>
</reference>
<name>A0A6G6A3D4_ORBOL</name>
<evidence type="ECO:0000313" key="2">
    <source>
        <dbReference type="EMBL" id="QID02815.1"/>
    </source>
</evidence>
<organism evidence="2">
    <name type="scientific">Orbilia oligospora</name>
    <name type="common">Nematode-trapping fungus</name>
    <name type="synonym">Arthrobotrys oligospora</name>
    <dbReference type="NCBI Taxonomy" id="2813651"/>
    <lineage>
        <taxon>Eukaryota</taxon>
        <taxon>Fungi</taxon>
        <taxon>Dikarya</taxon>
        <taxon>Ascomycota</taxon>
        <taxon>Pezizomycotina</taxon>
        <taxon>Orbiliomycetes</taxon>
        <taxon>Orbiliales</taxon>
        <taxon>Orbiliaceae</taxon>
        <taxon>Orbilia</taxon>
    </lineage>
</organism>
<gene>
    <name evidence="2" type="primary">orf139</name>
</gene>
<evidence type="ECO:0000313" key="1">
    <source>
        <dbReference type="EMBL" id="QID02747.1"/>
    </source>
</evidence>
<protein>
    <submittedName>
        <fullName evidence="2">Uncharacterized protein</fullName>
    </submittedName>
</protein>
<sequence length="139" mass="16499">MNEFVINNNENEITSRFPLFYTPNNSDEEWFLNYNLNINNNNDLLENNSYSSSLTDDNNINEAASIFLENEEYFPDLSDLDDLSPHYVFNDESSNSTINNELNEYNWLELWESSYIQDYFLNSFFLLFRIGCTLCLNIF</sequence>
<dbReference type="EMBL" id="MN977366">
    <property type="protein sequence ID" value="QID02859.1"/>
    <property type="molecule type" value="Genomic_DNA"/>
</dbReference>
<dbReference type="EMBL" id="MN977365">
    <property type="protein sequence ID" value="QID02815.1"/>
    <property type="molecule type" value="Genomic_DNA"/>
</dbReference>
<evidence type="ECO:0000313" key="3">
    <source>
        <dbReference type="EMBL" id="QID02859.1"/>
    </source>
</evidence>